<dbReference type="GO" id="GO:0005975">
    <property type="term" value="P:carbohydrate metabolic process"/>
    <property type="evidence" value="ECO:0007669"/>
    <property type="project" value="InterPro"/>
</dbReference>
<proteinExistence type="predicted"/>
<keyword evidence="2" id="KW-0624">Polysaccharide degradation</keyword>
<evidence type="ECO:0000256" key="5">
    <source>
        <dbReference type="ARBA" id="ARBA00048494"/>
    </source>
</evidence>
<evidence type="ECO:0000256" key="4">
    <source>
        <dbReference type="ARBA" id="ARBA00024056"/>
    </source>
</evidence>
<keyword evidence="8" id="KW-1185">Reference proteome</keyword>
<dbReference type="Pfam" id="PF01522">
    <property type="entry name" value="Polysacc_deac_1"/>
    <property type="match status" value="1"/>
</dbReference>
<evidence type="ECO:0000313" key="8">
    <source>
        <dbReference type="Proteomes" id="UP000800092"/>
    </source>
</evidence>
<evidence type="ECO:0000259" key="6">
    <source>
        <dbReference type="Pfam" id="PF01522"/>
    </source>
</evidence>
<dbReference type="EMBL" id="ML991786">
    <property type="protein sequence ID" value="KAF2236197.1"/>
    <property type="molecule type" value="Genomic_DNA"/>
</dbReference>
<evidence type="ECO:0000256" key="3">
    <source>
        <dbReference type="ARBA" id="ARBA00023285"/>
    </source>
</evidence>
<feature type="domain" description="NodB homology" evidence="6">
    <location>
        <begin position="50"/>
        <end position="169"/>
    </location>
</feature>
<dbReference type="EC" id="3.5.1.41" evidence="4"/>
<dbReference type="GO" id="GO:0009272">
    <property type="term" value="P:fungal-type cell wall biogenesis"/>
    <property type="evidence" value="ECO:0007669"/>
    <property type="project" value="UniProtKB-ARBA"/>
</dbReference>
<comment type="cofactor">
    <cofactor evidence="1">
        <name>Co(2+)</name>
        <dbReference type="ChEBI" id="CHEBI:48828"/>
    </cofactor>
</comment>
<dbReference type="SUPFAM" id="SSF88713">
    <property type="entry name" value="Glycoside hydrolase/deacetylase"/>
    <property type="match status" value="1"/>
</dbReference>
<dbReference type="GO" id="GO:0004099">
    <property type="term" value="F:chitin deacetylase activity"/>
    <property type="evidence" value="ECO:0007669"/>
    <property type="project" value="UniProtKB-EC"/>
</dbReference>
<dbReference type="InterPro" id="IPR050248">
    <property type="entry name" value="Polysacc_deacetylase_ArnD"/>
</dbReference>
<gene>
    <name evidence="7" type="ORF">EV356DRAFT_498641</name>
</gene>
<accession>A0A6A6HDS2</accession>
<dbReference type="Gene3D" id="3.20.20.370">
    <property type="entry name" value="Glycoside hydrolase/deacetylase"/>
    <property type="match status" value="1"/>
</dbReference>
<evidence type="ECO:0000256" key="1">
    <source>
        <dbReference type="ARBA" id="ARBA00001941"/>
    </source>
</evidence>
<protein>
    <recommendedName>
        <fullName evidence="4">chitin deacetylase</fullName>
        <ecNumber evidence="4">3.5.1.41</ecNumber>
    </recommendedName>
</protein>
<dbReference type="InterPro" id="IPR011330">
    <property type="entry name" value="Glyco_hydro/deAcase_b/a-brl"/>
</dbReference>
<dbReference type="InterPro" id="IPR002509">
    <property type="entry name" value="NODB_dom"/>
</dbReference>
<evidence type="ECO:0000313" key="7">
    <source>
        <dbReference type="EMBL" id="KAF2236197.1"/>
    </source>
</evidence>
<dbReference type="GO" id="GO:0006032">
    <property type="term" value="P:chitin catabolic process"/>
    <property type="evidence" value="ECO:0007669"/>
    <property type="project" value="UniProtKB-KW"/>
</dbReference>
<dbReference type="PANTHER" id="PTHR10587">
    <property type="entry name" value="GLYCOSYL TRANSFERASE-RELATED"/>
    <property type="match status" value="1"/>
</dbReference>
<keyword evidence="3" id="KW-0170">Cobalt</keyword>
<comment type="catalytic activity">
    <reaction evidence="5">
        <text>[(1-&gt;4)-N-acetyl-beta-D-glucosaminyl](n) + n H2O = chitosan + n acetate</text>
        <dbReference type="Rhea" id="RHEA:10464"/>
        <dbReference type="Rhea" id="RHEA-COMP:9593"/>
        <dbReference type="Rhea" id="RHEA-COMP:9597"/>
        <dbReference type="ChEBI" id="CHEBI:15377"/>
        <dbReference type="ChEBI" id="CHEBI:17029"/>
        <dbReference type="ChEBI" id="CHEBI:30089"/>
        <dbReference type="ChEBI" id="CHEBI:57704"/>
        <dbReference type="EC" id="3.5.1.41"/>
    </reaction>
    <physiologicalReaction direction="left-to-right" evidence="5">
        <dbReference type="Rhea" id="RHEA:10465"/>
    </physiologicalReaction>
</comment>
<keyword evidence="2" id="KW-0119">Carbohydrate metabolism</keyword>
<evidence type="ECO:0000256" key="2">
    <source>
        <dbReference type="ARBA" id="ARBA00023024"/>
    </source>
</evidence>
<dbReference type="AlphaFoldDB" id="A0A6A6HDS2"/>
<sequence length="311" mass="35569">MASHESSKSTWPKGARAAVALTLDNMGEAADLNRDLWPKSQPVGAHHSVTKVLPQMLGLLAKYDISVTYFIESWNLQIYGDFIIDHIASAGHEIGWHAWQHEAWNRLEDESEERENFEKSFGKDGIGGFIRAGAKGAGRVERYRGFRPPGGLIHGSRTLNLCTEYGLRYLSPAANEAAIIPSETGKHSMVILPFKWATVDAYYYMDAFAELRRVKAEYPAEPQSPTVLVERFKKEVDLAIERRGYVSLLFHPFLTDQPERLDAMESVLKYLVEMRDKGTIWLARNREIDEWVREHPSLLSDDPQWDHDQWR</sequence>
<reference evidence="7" key="1">
    <citation type="journal article" date="2020" name="Stud. Mycol.">
        <title>101 Dothideomycetes genomes: a test case for predicting lifestyles and emergence of pathogens.</title>
        <authorList>
            <person name="Haridas S."/>
            <person name="Albert R."/>
            <person name="Binder M."/>
            <person name="Bloem J."/>
            <person name="Labutti K."/>
            <person name="Salamov A."/>
            <person name="Andreopoulos B."/>
            <person name="Baker S."/>
            <person name="Barry K."/>
            <person name="Bills G."/>
            <person name="Bluhm B."/>
            <person name="Cannon C."/>
            <person name="Castanera R."/>
            <person name="Culley D."/>
            <person name="Daum C."/>
            <person name="Ezra D."/>
            <person name="Gonzalez J."/>
            <person name="Henrissat B."/>
            <person name="Kuo A."/>
            <person name="Liang C."/>
            <person name="Lipzen A."/>
            <person name="Lutzoni F."/>
            <person name="Magnuson J."/>
            <person name="Mondo S."/>
            <person name="Nolan M."/>
            <person name="Ohm R."/>
            <person name="Pangilinan J."/>
            <person name="Park H.-J."/>
            <person name="Ramirez L."/>
            <person name="Alfaro M."/>
            <person name="Sun H."/>
            <person name="Tritt A."/>
            <person name="Yoshinaga Y."/>
            <person name="Zwiers L.-H."/>
            <person name="Turgeon B."/>
            <person name="Goodwin S."/>
            <person name="Spatafora J."/>
            <person name="Crous P."/>
            <person name="Grigoriev I."/>
        </authorList>
    </citation>
    <scope>NUCLEOTIDE SEQUENCE</scope>
    <source>
        <strain evidence="7">Tuck. ex Michener</strain>
    </source>
</reference>
<name>A0A6A6HDS2_VIRVR</name>
<organism evidence="7 8">
    <name type="scientific">Viridothelium virens</name>
    <name type="common">Speckled blister lichen</name>
    <name type="synonym">Trypethelium virens</name>
    <dbReference type="NCBI Taxonomy" id="1048519"/>
    <lineage>
        <taxon>Eukaryota</taxon>
        <taxon>Fungi</taxon>
        <taxon>Dikarya</taxon>
        <taxon>Ascomycota</taxon>
        <taxon>Pezizomycotina</taxon>
        <taxon>Dothideomycetes</taxon>
        <taxon>Dothideomycetes incertae sedis</taxon>
        <taxon>Trypetheliales</taxon>
        <taxon>Trypetheliaceae</taxon>
        <taxon>Viridothelium</taxon>
    </lineage>
</organism>
<dbReference type="OrthoDB" id="3162524at2759"/>
<dbReference type="Proteomes" id="UP000800092">
    <property type="component" value="Unassembled WGS sequence"/>
</dbReference>
<keyword evidence="2" id="KW-0146">Chitin degradation</keyword>